<evidence type="ECO:0008006" key="5">
    <source>
        <dbReference type="Google" id="ProtNLM"/>
    </source>
</evidence>
<proteinExistence type="inferred from homology"/>
<dbReference type="Proteomes" id="UP000178457">
    <property type="component" value="Unassembled WGS sequence"/>
</dbReference>
<reference evidence="3 4" key="1">
    <citation type="journal article" date="2016" name="Nat. Commun.">
        <title>Thousands of microbial genomes shed light on interconnected biogeochemical processes in an aquifer system.</title>
        <authorList>
            <person name="Anantharaman K."/>
            <person name="Brown C.T."/>
            <person name="Hug L.A."/>
            <person name="Sharon I."/>
            <person name="Castelle C.J."/>
            <person name="Probst A.J."/>
            <person name="Thomas B.C."/>
            <person name="Singh A."/>
            <person name="Wilkins M.J."/>
            <person name="Karaoz U."/>
            <person name="Brodie E.L."/>
            <person name="Williams K.H."/>
            <person name="Hubbard S.S."/>
            <person name="Banfield J.F."/>
        </authorList>
    </citation>
    <scope>NUCLEOTIDE SEQUENCE [LARGE SCALE GENOMIC DNA]</scope>
</reference>
<dbReference type="InterPro" id="IPR006628">
    <property type="entry name" value="PUR-bd_fam"/>
</dbReference>
<dbReference type="AlphaFoldDB" id="A0A1F5IK49"/>
<name>A0A1F5IK49_9BACT</name>
<comment type="similarity">
    <text evidence="1">Belongs to the PUR DNA-binding protein family.</text>
</comment>
<comment type="caution">
    <text evidence="3">The sequence shown here is derived from an EMBL/GenBank/DDBJ whole genome shotgun (WGS) entry which is preliminary data.</text>
</comment>
<dbReference type="Gene3D" id="3.10.450.700">
    <property type="match status" value="1"/>
</dbReference>
<evidence type="ECO:0000313" key="4">
    <source>
        <dbReference type="Proteomes" id="UP000178457"/>
    </source>
</evidence>
<keyword evidence="2" id="KW-0238">DNA-binding</keyword>
<protein>
    <recommendedName>
        <fullName evidence="5">DUF3276 family protein</fullName>
    </recommendedName>
</protein>
<dbReference type="GO" id="GO:0032422">
    <property type="term" value="F:purine-rich negative regulatory element binding"/>
    <property type="evidence" value="ECO:0007669"/>
    <property type="project" value="InterPro"/>
</dbReference>
<dbReference type="EMBL" id="MFCL01000013">
    <property type="protein sequence ID" value="OGE16699.1"/>
    <property type="molecule type" value="Genomic_DNA"/>
</dbReference>
<accession>A0A1F5IK49</accession>
<sequence length="74" mass="8633">MEKKQPIKSSVLKCGKKTYFFDIYLASNDKKYIKINESSFVGENGERKRNTFLLFQEDLVNFQTRLSEIAGEMS</sequence>
<evidence type="ECO:0000256" key="2">
    <source>
        <dbReference type="ARBA" id="ARBA00023125"/>
    </source>
</evidence>
<evidence type="ECO:0000256" key="1">
    <source>
        <dbReference type="ARBA" id="ARBA00009251"/>
    </source>
</evidence>
<dbReference type="STRING" id="1797758.A2858_02585"/>
<dbReference type="GO" id="GO:0000977">
    <property type="term" value="F:RNA polymerase II transcription regulatory region sequence-specific DNA binding"/>
    <property type="evidence" value="ECO:0007669"/>
    <property type="project" value="InterPro"/>
</dbReference>
<dbReference type="Pfam" id="PF11680">
    <property type="entry name" value="DUF3276"/>
    <property type="match status" value="1"/>
</dbReference>
<evidence type="ECO:0000313" key="3">
    <source>
        <dbReference type="EMBL" id="OGE16699.1"/>
    </source>
</evidence>
<organism evidence="3 4">
    <name type="scientific">Candidatus Daviesbacteria bacterium RIFCSPHIGHO2_01_FULL_36_37</name>
    <dbReference type="NCBI Taxonomy" id="1797758"/>
    <lineage>
        <taxon>Bacteria</taxon>
        <taxon>Candidatus Daviesiibacteriota</taxon>
    </lineage>
</organism>
<gene>
    <name evidence="3" type="ORF">A2858_02585</name>
</gene>